<evidence type="ECO:0000259" key="2">
    <source>
        <dbReference type="Pfam" id="PF07811"/>
    </source>
</evidence>
<keyword evidence="1" id="KW-0812">Transmembrane</keyword>
<accession>A0A1H2XR87</accession>
<keyword evidence="4" id="KW-1185">Reference proteome</keyword>
<dbReference type="AlphaFoldDB" id="A0A1H2XR87"/>
<dbReference type="OrthoDB" id="1683505at2"/>
<organism evidence="3 4">
    <name type="scientific">Marinococcus luteus</name>
    <dbReference type="NCBI Taxonomy" id="1122204"/>
    <lineage>
        <taxon>Bacteria</taxon>
        <taxon>Bacillati</taxon>
        <taxon>Bacillota</taxon>
        <taxon>Bacilli</taxon>
        <taxon>Bacillales</taxon>
        <taxon>Bacillaceae</taxon>
        <taxon>Marinococcus</taxon>
    </lineage>
</organism>
<keyword evidence="1" id="KW-0472">Membrane</keyword>
<gene>
    <name evidence="3" type="ORF">SAMN05421781_2876</name>
</gene>
<feature type="transmembrane region" description="Helical" evidence="1">
    <location>
        <begin position="13"/>
        <end position="35"/>
    </location>
</feature>
<sequence>MWRQEDGQSLVEFALVLPLIIALLIGMVDFGRVLYTHQELELITQEAVRIGSFGESDEAISSYVTDNFDSGNPAELSVTVTPENRSSGEYMTVETAYPASIFNLLGDYSIPYTIETNSTIRVE</sequence>
<dbReference type="EMBL" id="FNNC01000007">
    <property type="protein sequence ID" value="SDW95316.1"/>
    <property type="molecule type" value="Genomic_DNA"/>
</dbReference>
<dbReference type="Pfam" id="PF07811">
    <property type="entry name" value="TadE"/>
    <property type="match status" value="1"/>
</dbReference>
<reference evidence="3 4" key="1">
    <citation type="submission" date="2016-10" db="EMBL/GenBank/DDBJ databases">
        <authorList>
            <person name="de Groot N.N."/>
        </authorList>
    </citation>
    <scope>NUCLEOTIDE SEQUENCE [LARGE SCALE GENOMIC DNA]</scope>
    <source>
        <strain evidence="3 4">DSM 23126</strain>
    </source>
</reference>
<evidence type="ECO:0000313" key="4">
    <source>
        <dbReference type="Proteomes" id="UP000199488"/>
    </source>
</evidence>
<proteinExistence type="predicted"/>
<protein>
    <submittedName>
        <fullName evidence="3">Flp pilus assembly protein TadG</fullName>
    </submittedName>
</protein>
<keyword evidence="1" id="KW-1133">Transmembrane helix</keyword>
<evidence type="ECO:0000313" key="3">
    <source>
        <dbReference type="EMBL" id="SDW95316.1"/>
    </source>
</evidence>
<dbReference type="InterPro" id="IPR012495">
    <property type="entry name" value="TadE-like_dom"/>
</dbReference>
<feature type="domain" description="TadE-like" evidence="2">
    <location>
        <begin position="7"/>
        <end position="49"/>
    </location>
</feature>
<dbReference type="Proteomes" id="UP000199488">
    <property type="component" value="Unassembled WGS sequence"/>
</dbReference>
<dbReference type="RefSeq" id="WP_091616546.1">
    <property type="nucleotide sequence ID" value="NZ_FNNC01000007.1"/>
</dbReference>
<evidence type="ECO:0000256" key="1">
    <source>
        <dbReference type="SAM" id="Phobius"/>
    </source>
</evidence>
<dbReference type="STRING" id="1122204.SAMN05421781_2876"/>
<name>A0A1H2XR87_9BACI</name>